<evidence type="ECO:0000313" key="2">
    <source>
        <dbReference type="EMBL" id="MDQ0335963.1"/>
    </source>
</evidence>
<dbReference type="RefSeq" id="WP_057780063.1">
    <property type="nucleotide sequence ID" value="NZ_JAGGJQ010000007.1"/>
</dbReference>
<dbReference type="InterPro" id="IPR011990">
    <property type="entry name" value="TPR-like_helical_dom_sf"/>
</dbReference>
<dbReference type="OrthoDB" id="1523318at2"/>
<proteinExistence type="predicted"/>
<dbReference type="Proteomes" id="UP001231587">
    <property type="component" value="Unassembled WGS sequence"/>
</dbReference>
<dbReference type="GO" id="GO:0008233">
    <property type="term" value="F:peptidase activity"/>
    <property type="evidence" value="ECO:0007669"/>
    <property type="project" value="UniProtKB-KW"/>
</dbReference>
<reference evidence="1" key="1">
    <citation type="submission" date="2021-03" db="EMBL/GenBank/DDBJ databases">
        <title>Genomic Encyclopedia of Type Strains, Phase IV (KMG-IV): sequencing the most valuable type-strain genomes for metagenomic binning, comparative biology and taxonomic classification.</title>
        <authorList>
            <person name="Goeker M."/>
        </authorList>
    </citation>
    <scope>NUCLEOTIDE SEQUENCE</scope>
    <source>
        <strain evidence="1">DSM 15523</strain>
        <strain evidence="2 4">DSM 16476</strain>
    </source>
</reference>
<name>A0A9X0YL56_9FLAO</name>
<accession>A0A9X0YL56</accession>
<comment type="caution">
    <text evidence="1">The sequence shown here is derived from an EMBL/GenBank/DDBJ whole genome shotgun (WGS) entry which is preliminary data.</text>
</comment>
<evidence type="ECO:0000313" key="1">
    <source>
        <dbReference type="EMBL" id="MBP1840624.1"/>
    </source>
</evidence>
<dbReference type="Proteomes" id="UP001138672">
    <property type="component" value="Unassembled WGS sequence"/>
</dbReference>
<dbReference type="EMBL" id="JAGGJQ010000007">
    <property type="protein sequence ID" value="MBP1840624.1"/>
    <property type="molecule type" value="Genomic_DNA"/>
</dbReference>
<keyword evidence="1" id="KW-0645">Protease</keyword>
<sequence>MICLLPKNLRSSIKNVLLTLSFSLLTITAFSHGDLSIRIEKKTQEILEHPNNPELYFERGLLYQQHVEYVKAYNDYSKSKDLGYTNKVLRYRMAELNYLTTDYQTALIEIKSYLEIDDKDVKAKKLEAQIYYELKNYKAALKSYQYVMNTMVDIRPEDVLEYCDIILAEDSKNYKAALNALASGLTALGENTLSLQLKKLDYLIASNRHDEVIKQYDYFILQYKRKEFWYYKKALYLVKINKPKAANIALKLATISIEQLDTKFKNMNSIIELKAQIQKLENSLNT</sequence>
<dbReference type="SUPFAM" id="SSF48452">
    <property type="entry name" value="TPR-like"/>
    <property type="match status" value="1"/>
</dbReference>
<gene>
    <name evidence="1" type="ORF">J2Z56_002554</name>
    <name evidence="2" type="ORF">J2Z57_002415</name>
</gene>
<dbReference type="EMBL" id="JAUSUU010000007">
    <property type="protein sequence ID" value="MDQ0335963.1"/>
    <property type="molecule type" value="Genomic_DNA"/>
</dbReference>
<protein>
    <submittedName>
        <fullName evidence="1">Zn-dependent protease</fullName>
    </submittedName>
</protein>
<dbReference type="Gene3D" id="1.25.40.10">
    <property type="entry name" value="Tetratricopeptide repeat domain"/>
    <property type="match status" value="1"/>
</dbReference>
<evidence type="ECO:0000313" key="3">
    <source>
        <dbReference type="Proteomes" id="UP001138672"/>
    </source>
</evidence>
<dbReference type="AlphaFoldDB" id="A0A9X0YL56"/>
<keyword evidence="1" id="KW-0378">Hydrolase</keyword>
<organism evidence="1 3">
    <name type="scientific">Formosa algae</name>
    <dbReference type="NCBI Taxonomy" id="225843"/>
    <lineage>
        <taxon>Bacteria</taxon>
        <taxon>Pseudomonadati</taxon>
        <taxon>Bacteroidota</taxon>
        <taxon>Flavobacteriia</taxon>
        <taxon>Flavobacteriales</taxon>
        <taxon>Flavobacteriaceae</taxon>
        <taxon>Formosa</taxon>
    </lineage>
</organism>
<dbReference type="GO" id="GO:0006508">
    <property type="term" value="P:proteolysis"/>
    <property type="evidence" value="ECO:0007669"/>
    <property type="project" value="UniProtKB-KW"/>
</dbReference>
<keyword evidence="4" id="KW-1185">Reference proteome</keyword>
<evidence type="ECO:0000313" key="4">
    <source>
        <dbReference type="Proteomes" id="UP001231587"/>
    </source>
</evidence>